<keyword evidence="4 5" id="KW-0408">Iron</keyword>
<protein>
    <recommendedName>
        <fullName evidence="6">Ferritin</fullName>
    </recommendedName>
</protein>
<dbReference type="InterPro" id="IPR012347">
    <property type="entry name" value="Ferritin-like"/>
</dbReference>
<comment type="function">
    <text evidence="6">Stores iron in a soluble, non-toxic, readily available form. Important for iron homeostasis. Iron is taken up in the ferrous form and deposited as ferric hydroxides after oxidation.</text>
</comment>
<dbReference type="InterPro" id="IPR008331">
    <property type="entry name" value="Ferritin_DPS_dom"/>
</dbReference>
<evidence type="ECO:0000256" key="4">
    <source>
        <dbReference type="ARBA" id="ARBA00023004"/>
    </source>
</evidence>
<sequence length="202" mass="22607">MSEPSGKRLKTSFPICKTHRAIIGTRVKQNFPTVVEESICGVTTLLMEVAYRLEALAKIFEQDDNALPRFAAFFHQESEKEQRQAEAMLDYLMERGGQYCNKDIQKPGYEGVCTVLQALDLTLAQWKEVMAIMVELIQCAKERGDPHTASVVKSSFLGPLIPKVKTLGDLLTNARRLGCTHDRTGGLGEYLMDRLQEELAGI</sequence>
<dbReference type="CDD" id="cd01056">
    <property type="entry name" value="Euk_Ferritin"/>
    <property type="match status" value="1"/>
</dbReference>
<dbReference type="OrthoDB" id="186462at2759"/>
<evidence type="ECO:0000313" key="9">
    <source>
        <dbReference type="Proteomes" id="UP001046870"/>
    </source>
</evidence>
<dbReference type="EMBL" id="JAFDVH010000007">
    <property type="protein sequence ID" value="KAG7473790.1"/>
    <property type="molecule type" value="Genomic_DNA"/>
</dbReference>
<dbReference type="GO" id="GO:0008198">
    <property type="term" value="F:ferrous iron binding"/>
    <property type="evidence" value="ECO:0007669"/>
    <property type="project" value="TreeGrafter"/>
</dbReference>
<dbReference type="GO" id="GO:0008199">
    <property type="term" value="F:ferric iron binding"/>
    <property type="evidence" value="ECO:0007669"/>
    <property type="project" value="InterPro"/>
</dbReference>
<organism evidence="8 9">
    <name type="scientific">Megalops atlanticus</name>
    <name type="common">Tarpon</name>
    <name type="synonym">Clupea gigantea</name>
    <dbReference type="NCBI Taxonomy" id="7932"/>
    <lineage>
        <taxon>Eukaryota</taxon>
        <taxon>Metazoa</taxon>
        <taxon>Chordata</taxon>
        <taxon>Craniata</taxon>
        <taxon>Vertebrata</taxon>
        <taxon>Euteleostomi</taxon>
        <taxon>Actinopterygii</taxon>
        <taxon>Neopterygii</taxon>
        <taxon>Teleostei</taxon>
        <taxon>Elopiformes</taxon>
        <taxon>Megalopidae</taxon>
        <taxon>Megalops</taxon>
    </lineage>
</organism>
<dbReference type="InterPro" id="IPR009040">
    <property type="entry name" value="Ferritin-like_diiron"/>
</dbReference>
<proteinExistence type="inferred from homology"/>
<dbReference type="AlphaFoldDB" id="A0A9D3Q3F0"/>
<dbReference type="PANTHER" id="PTHR11431:SF23">
    <property type="entry name" value="FERRITIN"/>
    <property type="match status" value="1"/>
</dbReference>
<gene>
    <name evidence="8" type="ORF">MATL_G00099550</name>
</gene>
<keyword evidence="9" id="KW-1185">Reference proteome</keyword>
<dbReference type="SUPFAM" id="SSF47240">
    <property type="entry name" value="Ferritin-like"/>
    <property type="match status" value="1"/>
</dbReference>
<name>A0A9D3Q3F0_MEGAT</name>
<accession>A0A9D3Q3F0</accession>
<comment type="caution">
    <text evidence="8">The sequence shown here is derived from an EMBL/GenBank/DDBJ whole genome shotgun (WGS) entry which is preliminary data.</text>
</comment>
<evidence type="ECO:0000256" key="6">
    <source>
        <dbReference type="RuleBase" id="RU361145"/>
    </source>
</evidence>
<keyword evidence="2 6" id="KW-0409">Iron storage</keyword>
<feature type="domain" description="Ferritin-like diiron" evidence="7">
    <location>
        <begin position="29"/>
        <end position="178"/>
    </location>
</feature>
<feature type="binding site" evidence="5">
    <location>
        <position position="81"/>
    </location>
    <ligand>
        <name>Fe cation</name>
        <dbReference type="ChEBI" id="CHEBI:24875"/>
        <label>1</label>
    </ligand>
</feature>
<comment type="similarity">
    <text evidence="1 6">Belongs to the ferritin family.</text>
</comment>
<dbReference type="GO" id="GO:0006826">
    <property type="term" value="P:iron ion transport"/>
    <property type="evidence" value="ECO:0007669"/>
    <property type="project" value="InterPro"/>
</dbReference>
<dbReference type="InterPro" id="IPR001519">
    <property type="entry name" value="Ferritin"/>
</dbReference>
<evidence type="ECO:0000256" key="1">
    <source>
        <dbReference type="ARBA" id="ARBA00007513"/>
    </source>
</evidence>
<dbReference type="Gene3D" id="1.20.1260.10">
    <property type="match status" value="1"/>
</dbReference>
<evidence type="ECO:0000313" key="8">
    <source>
        <dbReference type="EMBL" id="KAG7473790.1"/>
    </source>
</evidence>
<evidence type="ECO:0000256" key="2">
    <source>
        <dbReference type="ARBA" id="ARBA00022434"/>
    </source>
</evidence>
<dbReference type="GO" id="GO:0006879">
    <property type="term" value="P:intracellular iron ion homeostasis"/>
    <property type="evidence" value="ECO:0007669"/>
    <property type="project" value="UniProtKB-KW"/>
</dbReference>
<keyword evidence="3 5" id="KW-0479">Metal-binding</keyword>
<evidence type="ECO:0000256" key="5">
    <source>
        <dbReference type="PIRSR" id="PIRSR601519-1"/>
    </source>
</evidence>
<dbReference type="GO" id="GO:0005737">
    <property type="term" value="C:cytoplasm"/>
    <property type="evidence" value="ECO:0007669"/>
    <property type="project" value="TreeGrafter"/>
</dbReference>
<dbReference type="PANTHER" id="PTHR11431">
    <property type="entry name" value="FERRITIN"/>
    <property type="match status" value="1"/>
</dbReference>
<reference evidence="8" key="1">
    <citation type="submission" date="2021-01" db="EMBL/GenBank/DDBJ databases">
        <authorList>
            <person name="Zahm M."/>
            <person name="Roques C."/>
            <person name="Cabau C."/>
            <person name="Klopp C."/>
            <person name="Donnadieu C."/>
            <person name="Jouanno E."/>
            <person name="Lampietro C."/>
            <person name="Louis A."/>
            <person name="Herpin A."/>
            <person name="Echchiki A."/>
            <person name="Berthelot C."/>
            <person name="Parey E."/>
            <person name="Roest-Crollius H."/>
            <person name="Braasch I."/>
            <person name="Postlethwait J."/>
            <person name="Bobe J."/>
            <person name="Montfort J."/>
            <person name="Bouchez O."/>
            <person name="Begum T."/>
            <person name="Mejri S."/>
            <person name="Adams A."/>
            <person name="Chen W.-J."/>
            <person name="Guiguen Y."/>
        </authorList>
    </citation>
    <scope>NUCLEOTIDE SEQUENCE</scope>
    <source>
        <strain evidence="8">YG-15Mar2019-1</strain>
        <tissue evidence="8">Brain</tissue>
    </source>
</reference>
<dbReference type="PROSITE" id="PS50905">
    <property type="entry name" value="FERRITIN_LIKE"/>
    <property type="match status" value="1"/>
</dbReference>
<dbReference type="FunFam" id="1.20.1260.10:FF:000019">
    <property type="entry name" value="Ferritin"/>
    <property type="match status" value="1"/>
</dbReference>
<evidence type="ECO:0000256" key="3">
    <source>
        <dbReference type="ARBA" id="ARBA00022723"/>
    </source>
</evidence>
<dbReference type="InterPro" id="IPR009078">
    <property type="entry name" value="Ferritin-like_SF"/>
</dbReference>
<dbReference type="Pfam" id="PF00210">
    <property type="entry name" value="Ferritin"/>
    <property type="match status" value="1"/>
</dbReference>
<dbReference type="Proteomes" id="UP001046870">
    <property type="component" value="Chromosome 7"/>
</dbReference>
<evidence type="ECO:0000259" key="7">
    <source>
        <dbReference type="PROSITE" id="PS50905"/>
    </source>
</evidence>